<dbReference type="EMBL" id="LPJR01000025">
    <property type="protein sequence ID" value="KWF30752.1"/>
    <property type="molecule type" value="Genomic_DNA"/>
</dbReference>
<keyword evidence="1" id="KW-0805">Transcription regulation</keyword>
<keyword evidence="2" id="KW-0238">DNA-binding</keyword>
<sequence length="188" mass="21490">MREALSVLETLGYLRIEPGRGVFVMTPEQRQAQMKREWRSAGKYALEEVYQMRYAIEGMAAMLLAPAISREQLSELQQIVAEMREAAVRRDMYALSERNTAFHFRLLHWSGNRMAEEIGESLRAEIEQSNHWAFADQRFSSIVSSLEEIELIVHALADADPDKARLAVEQHIRYAAQRAGINLGLVGR</sequence>
<name>A0A132EI16_9BURK</name>
<dbReference type="Proteomes" id="UP000062912">
    <property type="component" value="Unassembled WGS sequence"/>
</dbReference>
<comment type="caution">
    <text evidence="5">The sequence shown here is derived from an EMBL/GenBank/DDBJ whole genome shotgun (WGS) entry which is preliminary data.</text>
</comment>
<keyword evidence="3" id="KW-0804">Transcription</keyword>
<dbReference type="Pfam" id="PF07729">
    <property type="entry name" value="FCD"/>
    <property type="match status" value="1"/>
</dbReference>
<evidence type="ECO:0000256" key="2">
    <source>
        <dbReference type="ARBA" id="ARBA00023125"/>
    </source>
</evidence>
<dbReference type="SUPFAM" id="SSF48008">
    <property type="entry name" value="GntR ligand-binding domain-like"/>
    <property type="match status" value="1"/>
</dbReference>
<dbReference type="InterPro" id="IPR011711">
    <property type="entry name" value="GntR_C"/>
</dbReference>
<reference evidence="5 6" key="1">
    <citation type="submission" date="2015-11" db="EMBL/GenBank/DDBJ databases">
        <title>Expanding the genomic diversity of Burkholderia species for the development of highly accurate diagnostics.</title>
        <authorList>
            <person name="Sahl J."/>
            <person name="Keim P."/>
            <person name="Wagner D."/>
        </authorList>
    </citation>
    <scope>NUCLEOTIDE SEQUENCE [LARGE SCALE GENOMIC DNA]</scope>
    <source>
        <strain evidence="5 6">MSMB368WGS</strain>
    </source>
</reference>
<dbReference type="GO" id="GO:0003677">
    <property type="term" value="F:DNA binding"/>
    <property type="evidence" value="ECO:0007669"/>
    <property type="project" value="UniProtKB-KW"/>
</dbReference>
<accession>A0A132EI16</accession>
<evidence type="ECO:0000256" key="3">
    <source>
        <dbReference type="ARBA" id="ARBA00023163"/>
    </source>
</evidence>
<dbReference type="Gene3D" id="1.20.120.530">
    <property type="entry name" value="GntR ligand-binding domain-like"/>
    <property type="match status" value="1"/>
</dbReference>
<feature type="domain" description="GntR C-terminal" evidence="4">
    <location>
        <begin position="48"/>
        <end position="174"/>
    </location>
</feature>
<organism evidence="5 6">
    <name type="scientific">Burkholderia pseudomultivorans</name>
    <dbReference type="NCBI Taxonomy" id="1207504"/>
    <lineage>
        <taxon>Bacteria</taxon>
        <taxon>Pseudomonadati</taxon>
        <taxon>Pseudomonadota</taxon>
        <taxon>Betaproteobacteria</taxon>
        <taxon>Burkholderiales</taxon>
        <taxon>Burkholderiaceae</taxon>
        <taxon>Burkholderia</taxon>
        <taxon>Burkholderia cepacia complex</taxon>
    </lineage>
</organism>
<evidence type="ECO:0000256" key="1">
    <source>
        <dbReference type="ARBA" id="ARBA00023015"/>
    </source>
</evidence>
<dbReference type="PANTHER" id="PTHR43537:SF51">
    <property type="entry name" value="HTH-TYPE TRANSCRIPTIONAL REGULATOR LGOR-RELATED"/>
    <property type="match status" value="1"/>
</dbReference>
<dbReference type="SMART" id="SM00895">
    <property type="entry name" value="FCD"/>
    <property type="match status" value="1"/>
</dbReference>
<protein>
    <recommendedName>
        <fullName evidence="4">GntR C-terminal domain-containing protein</fullName>
    </recommendedName>
</protein>
<dbReference type="PANTHER" id="PTHR43537">
    <property type="entry name" value="TRANSCRIPTIONAL REGULATOR, GNTR FAMILY"/>
    <property type="match status" value="1"/>
</dbReference>
<gene>
    <name evidence="5" type="ORF">WT56_12060</name>
</gene>
<proteinExistence type="predicted"/>
<evidence type="ECO:0000259" key="4">
    <source>
        <dbReference type="SMART" id="SM00895"/>
    </source>
</evidence>
<dbReference type="AlphaFoldDB" id="A0A132EI16"/>
<evidence type="ECO:0000313" key="5">
    <source>
        <dbReference type="EMBL" id="KWF30752.1"/>
    </source>
</evidence>
<evidence type="ECO:0000313" key="6">
    <source>
        <dbReference type="Proteomes" id="UP000062912"/>
    </source>
</evidence>
<dbReference type="InterPro" id="IPR008920">
    <property type="entry name" value="TF_FadR/GntR_C"/>
</dbReference>